<dbReference type="SUPFAM" id="SSF81321">
    <property type="entry name" value="Family A G protein-coupled receptor-like"/>
    <property type="match status" value="1"/>
</dbReference>
<feature type="transmembrane region" description="Helical" evidence="14">
    <location>
        <begin position="265"/>
        <end position="285"/>
    </location>
</feature>
<keyword evidence="8" id="KW-1015">Disulfide bond</keyword>
<evidence type="ECO:0000259" key="15">
    <source>
        <dbReference type="PROSITE" id="PS50262"/>
    </source>
</evidence>
<evidence type="ECO:0000256" key="9">
    <source>
        <dbReference type="ARBA" id="ARBA00023170"/>
    </source>
</evidence>
<dbReference type="Proteomes" id="UP000015104">
    <property type="component" value="Unassembled WGS sequence"/>
</dbReference>
<keyword evidence="6 12" id="KW-0297">G-protein coupled receptor</keyword>
<evidence type="ECO:0000313" key="17">
    <source>
        <dbReference type="Proteomes" id="UP000015104"/>
    </source>
</evidence>
<reference evidence="16" key="2">
    <citation type="submission" date="2015-06" db="UniProtKB">
        <authorList>
            <consortium name="EnsemblMetazoa"/>
        </authorList>
    </citation>
    <scope>IDENTIFICATION</scope>
</reference>
<evidence type="ECO:0000256" key="10">
    <source>
        <dbReference type="ARBA" id="ARBA00023180"/>
    </source>
</evidence>
<dbReference type="GO" id="GO:0001607">
    <property type="term" value="F:neuromedin U receptor activity"/>
    <property type="evidence" value="ECO:0007669"/>
    <property type="project" value="InterPro"/>
</dbReference>
<feature type="transmembrane region" description="Helical" evidence="14">
    <location>
        <begin position="168"/>
        <end position="190"/>
    </location>
</feature>
<dbReference type="EMBL" id="CAEY01001566">
    <property type="status" value="NOT_ANNOTATED_CDS"/>
    <property type="molecule type" value="Genomic_DNA"/>
</dbReference>
<keyword evidence="7 14" id="KW-0472">Membrane</keyword>
<evidence type="ECO:0000256" key="13">
    <source>
        <dbReference type="SAM" id="MobiDB-lite"/>
    </source>
</evidence>
<dbReference type="KEGG" id="tut:107360621"/>
<dbReference type="eggNOG" id="KOG3656">
    <property type="taxonomic scope" value="Eukaryota"/>
</dbReference>
<evidence type="ECO:0000256" key="7">
    <source>
        <dbReference type="ARBA" id="ARBA00023136"/>
    </source>
</evidence>
<dbReference type="InterPro" id="IPR000276">
    <property type="entry name" value="GPCR_Rhodpsn"/>
</dbReference>
<evidence type="ECO:0000256" key="1">
    <source>
        <dbReference type="ARBA" id="ARBA00004651"/>
    </source>
</evidence>
<dbReference type="HOGENOM" id="CLU_541144_0_0_1"/>
<comment type="similarity">
    <text evidence="2 12">Belongs to the G-protein coupled receptor 1 family.</text>
</comment>
<name>T1K4B5_TETUR</name>
<sequence length="504" mass="55692">MVHTNGSIAFYFTNPLVKNVTLVSSVVQLLSLPDSQSLALHSTAPLRPLTASSVLNPVDSIDSDNPSLTPLVASDDNTLESVLGPVRDPLATTITMTIIYAIIFVTGSIGNVCTCIVIKRNRYMHTTVNYYLFSLAISDLLLLNFGLPPELYALWRKYPYIFGKWFCILRAFTSETSTNASILTITAFTVERYLAICHPLRAHTMSKLSRAIKVILIIWAISAIAAIPIAYPFDIIYMVKHNNGQVNKESAICSIASPVEYLFEVATICFFVLPMGIISILYILIGIRLRRSSSITSRADSNGDRSPDTHLPNGSKDPTLYNQQSYKQHLDKRRAIVRMLVAVVVSFFICWSPFHAQRVLAIHVAEKSPKFVQTTLIVLTHVSGITYYLTATINPILYQLLSLKFRLAFRDTFGFWPPFLKPDHLPELSTSIGGGSQFVPTLGSLITDNSSVKICKKTLSTNGSFHQIPSPVSRKGGLSSRGSNGSFFNDLPIEPKSPGSFENC</sequence>
<dbReference type="AlphaFoldDB" id="T1K4B5"/>
<proteinExistence type="inferred from homology"/>
<dbReference type="OMA" id="QLHVPCR"/>
<comment type="subcellular location">
    <subcellularLocation>
        <location evidence="1">Cell membrane</location>
        <topology evidence="1">Multi-pass membrane protein</topology>
    </subcellularLocation>
</comment>
<evidence type="ECO:0000256" key="12">
    <source>
        <dbReference type="RuleBase" id="RU000688"/>
    </source>
</evidence>
<feature type="region of interest" description="Disordered" evidence="13">
    <location>
        <begin position="297"/>
        <end position="321"/>
    </location>
</feature>
<gene>
    <name evidence="16" type="primary">107360621</name>
</gene>
<accession>T1K4B5</accession>
<dbReference type="STRING" id="32264.T1K4B5"/>
<keyword evidence="4 12" id="KW-0812">Transmembrane</keyword>
<dbReference type="OrthoDB" id="5950040at2759"/>
<evidence type="ECO:0000256" key="14">
    <source>
        <dbReference type="SAM" id="Phobius"/>
    </source>
</evidence>
<dbReference type="EnsemblMetazoa" id="tetur05g02010.1">
    <property type="protein sequence ID" value="tetur05g02010.1"/>
    <property type="gene ID" value="tetur05g02010"/>
</dbReference>
<evidence type="ECO:0000256" key="6">
    <source>
        <dbReference type="ARBA" id="ARBA00023040"/>
    </source>
</evidence>
<dbReference type="GO" id="GO:0005886">
    <property type="term" value="C:plasma membrane"/>
    <property type="evidence" value="ECO:0007669"/>
    <property type="project" value="UniProtKB-SubCell"/>
</dbReference>
<dbReference type="Pfam" id="PF00001">
    <property type="entry name" value="7tm_1"/>
    <property type="match status" value="1"/>
</dbReference>
<feature type="transmembrane region" description="Helical" evidence="14">
    <location>
        <begin position="335"/>
        <end position="354"/>
    </location>
</feature>
<feature type="transmembrane region" description="Helical" evidence="14">
    <location>
        <begin position="98"/>
        <end position="118"/>
    </location>
</feature>
<dbReference type="InterPro" id="IPR005390">
    <property type="entry name" value="NeuromedU_rcpt"/>
</dbReference>
<feature type="transmembrane region" description="Helical" evidence="14">
    <location>
        <begin position="211"/>
        <end position="231"/>
    </location>
</feature>
<feature type="domain" description="G-protein coupled receptors family 1 profile" evidence="15">
    <location>
        <begin position="110"/>
        <end position="398"/>
    </location>
</feature>
<keyword evidence="10" id="KW-0325">Glycoprotein</keyword>
<keyword evidence="5 14" id="KW-1133">Transmembrane helix</keyword>
<organism evidence="16 17">
    <name type="scientific">Tetranychus urticae</name>
    <name type="common">Two-spotted spider mite</name>
    <dbReference type="NCBI Taxonomy" id="32264"/>
    <lineage>
        <taxon>Eukaryota</taxon>
        <taxon>Metazoa</taxon>
        <taxon>Ecdysozoa</taxon>
        <taxon>Arthropoda</taxon>
        <taxon>Chelicerata</taxon>
        <taxon>Arachnida</taxon>
        <taxon>Acari</taxon>
        <taxon>Acariformes</taxon>
        <taxon>Trombidiformes</taxon>
        <taxon>Prostigmata</taxon>
        <taxon>Eleutherengona</taxon>
        <taxon>Raphignathae</taxon>
        <taxon>Tetranychoidea</taxon>
        <taxon>Tetranychidae</taxon>
        <taxon>Tetranychus</taxon>
    </lineage>
</organism>
<dbReference type="Gene3D" id="1.20.1070.10">
    <property type="entry name" value="Rhodopsin 7-helix transmembrane proteins"/>
    <property type="match status" value="1"/>
</dbReference>
<evidence type="ECO:0000256" key="2">
    <source>
        <dbReference type="ARBA" id="ARBA00010663"/>
    </source>
</evidence>
<feature type="transmembrane region" description="Helical" evidence="14">
    <location>
        <begin position="374"/>
        <end position="397"/>
    </location>
</feature>
<dbReference type="PANTHER" id="PTHR24243:SF208">
    <property type="entry name" value="PYROKININ-1 RECEPTOR"/>
    <property type="match status" value="1"/>
</dbReference>
<evidence type="ECO:0000256" key="11">
    <source>
        <dbReference type="ARBA" id="ARBA00023224"/>
    </source>
</evidence>
<dbReference type="PRINTS" id="PR00237">
    <property type="entry name" value="GPCRRHODOPSN"/>
</dbReference>
<dbReference type="PROSITE" id="PS50262">
    <property type="entry name" value="G_PROTEIN_RECEP_F1_2"/>
    <property type="match status" value="1"/>
</dbReference>
<feature type="region of interest" description="Disordered" evidence="13">
    <location>
        <begin position="470"/>
        <end position="504"/>
    </location>
</feature>
<dbReference type="InterPro" id="IPR017452">
    <property type="entry name" value="GPCR_Rhodpsn_7TM"/>
</dbReference>
<dbReference type="PRINTS" id="PR01565">
    <property type="entry name" value="NEUROMEDINUR"/>
</dbReference>
<feature type="transmembrane region" description="Helical" evidence="14">
    <location>
        <begin position="130"/>
        <end position="148"/>
    </location>
</feature>
<keyword evidence="17" id="KW-1185">Reference proteome</keyword>
<reference evidence="17" key="1">
    <citation type="submission" date="2011-08" db="EMBL/GenBank/DDBJ databases">
        <authorList>
            <person name="Rombauts S."/>
        </authorList>
    </citation>
    <scope>NUCLEOTIDE SEQUENCE</scope>
    <source>
        <strain evidence="17">London</strain>
    </source>
</reference>
<dbReference type="PROSITE" id="PS00237">
    <property type="entry name" value="G_PROTEIN_RECEP_F1_1"/>
    <property type="match status" value="1"/>
</dbReference>
<evidence type="ECO:0000256" key="5">
    <source>
        <dbReference type="ARBA" id="ARBA00022989"/>
    </source>
</evidence>
<keyword evidence="11 12" id="KW-0807">Transducer</keyword>
<keyword evidence="9 12" id="KW-0675">Receptor</keyword>
<evidence type="ECO:0000256" key="4">
    <source>
        <dbReference type="ARBA" id="ARBA00022692"/>
    </source>
</evidence>
<keyword evidence="3" id="KW-1003">Cell membrane</keyword>
<evidence type="ECO:0000313" key="16">
    <source>
        <dbReference type="EnsemblMetazoa" id="tetur05g02010.1"/>
    </source>
</evidence>
<dbReference type="PANTHER" id="PTHR24243">
    <property type="entry name" value="G-PROTEIN COUPLED RECEPTOR"/>
    <property type="match status" value="1"/>
</dbReference>
<evidence type="ECO:0000256" key="3">
    <source>
        <dbReference type="ARBA" id="ARBA00022475"/>
    </source>
</evidence>
<protein>
    <recommendedName>
        <fullName evidence="15">G-protein coupled receptors family 1 profile domain-containing protein</fullName>
    </recommendedName>
</protein>
<evidence type="ECO:0000256" key="8">
    <source>
        <dbReference type="ARBA" id="ARBA00023157"/>
    </source>
</evidence>